<keyword evidence="1" id="KW-0812">Transmembrane</keyword>
<evidence type="ECO:0000313" key="3">
    <source>
        <dbReference type="Proteomes" id="UP000253436"/>
    </source>
</evidence>
<sequence length="165" mass="19033">MNESQIIDNATEEFENTTRRRALLPWWIKVFCWFFMLIGLMAFVCFFLGFTTIKPALAFYGFESYEPFSINGLIVITVGVFKGITAFLLWFEKDYAITFGKIDALIGIVICGISMLILPFVNDGINIQIRLELALLIPYLWKLNKIAPEWKNRTNFKISKVKGII</sequence>
<feature type="transmembrane region" description="Helical" evidence="1">
    <location>
        <begin position="70"/>
        <end position="90"/>
    </location>
</feature>
<evidence type="ECO:0000313" key="2">
    <source>
        <dbReference type="EMBL" id="RCW91334.1"/>
    </source>
</evidence>
<dbReference type="EMBL" id="QPJO01000003">
    <property type="protein sequence ID" value="RCW91334.1"/>
    <property type="molecule type" value="Genomic_DNA"/>
</dbReference>
<protein>
    <submittedName>
        <fullName evidence="2">Uncharacterized protein</fullName>
    </submittedName>
</protein>
<dbReference type="Proteomes" id="UP000253436">
    <property type="component" value="Unassembled WGS sequence"/>
</dbReference>
<dbReference type="RefSeq" id="WP_147269466.1">
    <property type="nucleotide sequence ID" value="NZ_QPJO01000003.1"/>
</dbReference>
<gene>
    <name evidence="2" type="ORF">DFQ08_103162</name>
</gene>
<proteinExistence type="predicted"/>
<feature type="transmembrane region" description="Helical" evidence="1">
    <location>
        <begin position="26"/>
        <end position="50"/>
    </location>
</feature>
<evidence type="ECO:0000256" key="1">
    <source>
        <dbReference type="SAM" id="Phobius"/>
    </source>
</evidence>
<reference evidence="2 3" key="1">
    <citation type="submission" date="2018-07" db="EMBL/GenBank/DDBJ databases">
        <title>Genomic Encyclopedia of Type Strains, Phase III (KMG-III): the genomes of soil and plant-associated and newly described type strains.</title>
        <authorList>
            <person name="Whitman W."/>
        </authorList>
    </citation>
    <scope>NUCLEOTIDE SEQUENCE [LARGE SCALE GENOMIC DNA]</scope>
    <source>
        <strain evidence="2 3">CECT 7958</strain>
    </source>
</reference>
<name>A0A368ZH36_9FLAO</name>
<keyword evidence="3" id="KW-1185">Reference proteome</keyword>
<dbReference type="OrthoDB" id="7060697at2"/>
<organism evidence="2 3">
    <name type="scientific">Winogradskyella arenosi</name>
    <dbReference type="NCBI Taxonomy" id="533325"/>
    <lineage>
        <taxon>Bacteria</taxon>
        <taxon>Pseudomonadati</taxon>
        <taxon>Bacteroidota</taxon>
        <taxon>Flavobacteriia</taxon>
        <taxon>Flavobacteriales</taxon>
        <taxon>Flavobacteriaceae</taxon>
        <taxon>Winogradskyella</taxon>
    </lineage>
</organism>
<keyword evidence="1" id="KW-1133">Transmembrane helix</keyword>
<accession>A0A368ZH36</accession>
<comment type="caution">
    <text evidence="2">The sequence shown here is derived from an EMBL/GenBank/DDBJ whole genome shotgun (WGS) entry which is preliminary data.</text>
</comment>
<feature type="transmembrane region" description="Helical" evidence="1">
    <location>
        <begin position="102"/>
        <end position="121"/>
    </location>
</feature>
<keyword evidence="1" id="KW-0472">Membrane</keyword>
<dbReference type="AlphaFoldDB" id="A0A368ZH36"/>